<dbReference type="InterPro" id="IPR018511">
    <property type="entry name" value="Hemolysin-typ_Ca-bd_CS"/>
</dbReference>
<dbReference type="InterPro" id="IPR011049">
    <property type="entry name" value="Serralysin-like_metalloprot_C"/>
</dbReference>
<feature type="domain" description="Calx-beta" evidence="4">
    <location>
        <begin position="892"/>
        <end position="991"/>
    </location>
</feature>
<dbReference type="Gene3D" id="2.150.10.10">
    <property type="entry name" value="Serralysin-like metalloprotease, C-terminal"/>
    <property type="match status" value="6"/>
</dbReference>
<proteinExistence type="predicted"/>
<keyword evidence="6" id="KW-1185">Reference proteome</keyword>
<dbReference type="InterPro" id="IPR038081">
    <property type="entry name" value="CalX-like_sf"/>
</dbReference>
<dbReference type="EMBL" id="JACJTQ010000002">
    <property type="protein sequence ID" value="MBD2690670.1"/>
    <property type="molecule type" value="Genomic_DNA"/>
</dbReference>
<dbReference type="RefSeq" id="WP_190905229.1">
    <property type="nucleotide sequence ID" value="NZ_JACJTQ010000002.1"/>
</dbReference>
<dbReference type="Pfam" id="PF03160">
    <property type="entry name" value="Calx-beta"/>
    <property type="match status" value="5"/>
</dbReference>
<feature type="domain" description="Calx-beta" evidence="4">
    <location>
        <begin position="1236"/>
        <end position="1339"/>
    </location>
</feature>
<organism evidence="5 6">
    <name type="scientific">Anabaena catenula FACHB-362</name>
    <dbReference type="NCBI Taxonomy" id="2692877"/>
    <lineage>
        <taxon>Bacteria</taxon>
        <taxon>Bacillati</taxon>
        <taxon>Cyanobacteriota</taxon>
        <taxon>Cyanophyceae</taxon>
        <taxon>Nostocales</taxon>
        <taxon>Nostocaceae</taxon>
        <taxon>Anabaena</taxon>
    </lineage>
</organism>
<accession>A0ABR8IX75</accession>
<dbReference type="SUPFAM" id="SSF51120">
    <property type="entry name" value="beta-Roll"/>
    <property type="match status" value="6"/>
</dbReference>
<keyword evidence="2" id="KW-0677">Repeat</keyword>
<evidence type="ECO:0000259" key="4">
    <source>
        <dbReference type="SMART" id="SM00237"/>
    </source>
</evidence>
<gene>
    <name evidence="5" type="ORF">H6G68_02690</name>
</gene>
<dbReference type="InterPro" id="IPR026919">
    <property type="entry name" value="ADGRV1"/>
</dbReference>
<dbReference type="InterPro" id="IPR001343">
    <property type="entry name" value="Hemolysn_Ca-bd"/>
</dbReference>
<dbReference type="Proteomes" id="UP000660381">
    <property type="component" value="Unassembled WGS sequence"/>
</dbReference>
<evidence type="ECO:0000256" key="2">
    <source>
        <dbReference type="ARBA" id="ARBA00022737"/>
    </source>
</evidence>
<comment type="caution">
    <text evidence="5">The sequence shown here is derived from an EMBL/GenBank/DDBJ whole genome shotgun (WGS) entry which is preliminary data.</text>
</comment>
<feature type="domain" description="Calx-beta" evidence="4">
    <location>
        <begin position="1352"/>
        <end position="1455"/>
    </location>
</feature>
<sequence length="1753" mass="178413">MTTTSWKNSALTLTYNQLSVFSGLDNFWQVFDTAFGTQYNRSFAEILRLQWQAGDFSQLPQIEILDSSILGTANGAYASSTNKIYLSNTFLETATSAAISAVLLEEIGHFVDAQINTLDSAGDEGAIFAELVQGYSLDTETLQALKAEDDHAVIILDGQSIAIEQQNFIGTAGNDVIVGTSGDDTISPGTGKDTIDGGAGTDTLIVDYSANDNTNTSGYPKGISSSNNNAGGGNIVAYKGNVGDYDQVNYSNIEQLNITGTKYDDIIYGGSGNDILKGGTGNDTLYSNGGVDILDGGDGIDLAVVDLSSNSGNNNLDFTQATTTAANGTQFINIERVNLTTGAGNDTIVAGNYDDTINSGAGNDTITSGTGKDTIDGGAGTDTLIVDYSANDNTNTSGYPKGISSSNNNAGGGNIVAYKGNVGDYDQVNYSNIEQLNITGTKYDDIIYGGSGNDILKGGTGNDNLYSNGGVDILDGGDGIDLAVVDLSSNSGNNNLDFTQASTTAANGTQFINIERVNLTTGAGNDTINSGTGQDTIDGGAGTDTLIVDYSANDNTNTSGYPKGISSSNNNAGSGNILAYKGNVGDYDQVNYSNIEQLNITGTKYDDILTGLSGNDILKGGTGNDNLYSNGGVDILDGGDGIDLAVVDLSSNSGNNNLDFTQASTTAANGTQFINIEGVNLTTGAGNDTINSGTGKDTIDGGAGTDTLIVDYSANDNTNTLGYPKGISSSNNNAGSGNILAYKGTVGDYDQVSYSNIEQLNITGTKYDDDIRGGSGNDILKGVNPNSSTPGLGEIDVLTGGTGSDRFILGNATKVYYDDGNTSTNGSNDYANITDFNTGDIIQLQGTSSNYLLAVVGADTQILINKPNTEPDELIGIVRNKTGLSLTGTSFNYVSNATLPTITLAVAPSSVTEDGTPNLVYTFTRTGSTTNALTVNYGITGTAASTDYTGATPGTGKTITFAAGSSTATLTIDPTADTIVEANETVALTLAAGTGYTVGTTAAVTGTITNDDVALPTITLAVSPASVTEDGTANLVYTFTRTGSTTNALTVNYGITGTAASTDYTGATPGTGKTITFAAGSSTATLTINPTADTTVESNETVALTLATGTGYTIGTTTAVTGTITNDDVALSTINLAVSPASVTEDGTGNLVYTFTRTGSTTNALTVNYGITGTAASTDYTGATPGTGKTITFAAGSSTATLTINPTADTIVEANETVALTLAAGTGYTVGTTAAVTGTITNDDVALPTITLALSPASVTEDGTGNLVYTFTRTGSTTNALTVNYSIAGTAASTDYTGATPGTGKTITFAAGSSTATLTIDPTADTTVEANETVALTLATGTGYTVGTTTVVTGTITNDDVAPSVTINLSADQTIVEGRTNPQNVSYTVTLSSTSTQTITVQYATANGTAIAGSDYTSKTGTLTFNPGVTTQSIILPILNDSINEANETFTVTLTSPTNAGLGTKTSATTTITDTLVASVTTTLPTNVENLTLTGTTAINGTGNAGDNVFKGNSANNTLTGLNGNDTYSFVANTVLGTDKIVETATGGIDTIDFSGTTTSVNVNLGVITSQTVNSNLKLILSANNVIENATGGTGNDRLTGNALDNLLIGGEGNDQLQGLAGNDILWGGLGDDLLNGGLGNDQYRFQGNGVFSTSLGVDYITQFDAGQDKIVLSKTTFNAVTNSVGQALTNFAVVTDDALVNANAARIVYSQSSGSLFYNQDGNVLGAATVFEFARLGNLDITLASSDFSLIA</sequence>
<evidence type="ECO:0000256" key="1">
    <source>
        <dbReference type="ARBA" id="ARBA00022729"/>
    </source>
</evidence>
<protein>
    <submittedName>
        <fullName evidence="5">M10 family metallopeptidase C-terminal domain-containing protein</fullName>
    </submittedName>
</protein>
<keyword evidence="1" id="KW-0732">Signal</keyword>
<dbReference type="InterPro" id="IPR003644">
    <property type="entry name" value="Calx_beta"/>
</dbReference>
<feature type="domain" description="Calx-beta" evidence="4">
    <location>
        <begin position="1004"/>
        <end position="1107"/>
    </location>
</feature>
<name>A0ABR8IX75_9NOST</name>
<evidence type="ECO:0000313" key="5">
    <source>
        <dbReference type="EMBL" id="MBD2690670.1"/>
    </source>
</evidence>
<evidence type="ECO:0000256" key="3">
    <source>
        <dbReference type="ARBA" id="ARBA00022837"/>
    </source>
</evidence>
<evidence type="ECO:0000313" key="6">
    <source>
        <dbReference type="Proteomes" id="UP000660381"/>
    </source>
</evidence>
<dbReference type="SUPFAM" id="SSF141072">
    <property type="entry name" value="CalX-like"/>
    <property type="match status" value="5"/>
</dbReference>
<dbReference type="Gene3D" id="2.60.40.2030">
    <property type="match status" value="5"/>
</dbReference>
<reference evidence="5 6" key="1">
    <citation type="journal article" date="2020" name="ISME J.">
        <title>Comparative genomics reveals insights into cyanobacterial evolution and habitat adaptation.</title>
        <authorList>
            <person name="Chen M.Y."/>
            <person name="Teng W.K."/>
            <person name="Zhao L."/>
            <person name="Hu C.X."/>
            <person name="Zhou Y.K."/>
            <person name="Han B.P."/>
            <person name="Song L.R."/>
            <person name="Shu W.S."/>
        </authorList>
    </citation>
    <scope>NUCLEOTIDE SEQUENCE [LARGE SCALE GENOMIC DNA]</scope>
    <source>
        <strain evidence="5 6">FACHB-362</strain>
    </source>
</reference>
<dbReference type="SMART" id="SM00237">
    <property type="entry name" value="Calx_beta"/>
    <property type="match status" value="5"/>
</dbReference>
<dbReference type="PANTHER" id="PTHR46682">
    <property type="entry name" value="ADHESION G-PROTEIN COUPLED RECEPTOR V1"/>
    <property type="match status" value="1"/>
</dbReference>
<dbReference type="PRINTS" id="PR00313">
    <property type="entry name" value="CABNDNGRPT"/>
</dbReference>
<dbReference type="PROSITE" id="PS00330">
    <property type="entry name" value="HEMOLYSIN_CALCIUM"/>
    <property type="match status" value="12"/>
</dbReference>
<dbReference type="PANTHER" id="PTHR46682:SF1">
    <property type="entry name" value="ADHESION G-PROTEIN COUPLED RECEPTOR V1"/>
    <property type="match status" value="1"/>
</dbReference>
<feature type="domain" description="Calx-beta" evidence="4">
    <location>
        <begin position="1120"/>
        <end position="1223"/>
    </location>
</feature>
<dbReference type="Pfam" id="PF00353">
    <property type="entry name" value="HemolysinCabind"/>
    <property type="match status" value="10"/>
</dbReference>
<keyword evidence="3" id="KW-0106">Calcium</keyword>